<gene>
    <name evidence="1" type="ORF">IC229_32790</name>
</gene>
<protein>
    <submittedName>
        <fullName evidence="1">Uncharacterized protein</fullName>
    </submittedName>
</protein>
<reference evidence="1" key="1">
    <citation type="submission" date="2020-09" db="EMBL/GenBank/DDBJ databases">
        <authorList>
            <person name="Kim M.K."/>
        </authorList>
    </citation>
    <scope>NUCLEOTIDE SEQUENCE</scope>
    <source>
        <strain evidence="1">BT702</strain>
    </source>
</reference>
<dbReference type="Proteomes" id="UP000598820">
    <property type="component" value="Unassembled WGS sequence"/>
</dbReference>
<evidence type="ECO:0000313" key="1">
    <source>
        <dbReference type="EMBL" id="MBD2705434.1"/>
    </source>
</evidence>
<dbReference type="EMBL" id="JACWZY010000056">
    <property type="protein sequence ID" value="MBD2705434.1"/>
    <property type="molecule type" value="Genomic_DNA"/>
</dbReference>
<proteinExistence type="predicted"/>
<sequence>MTVLISWLAWFVLLYQVYLQRTHNEKSLKPLGQIDFRDRPDQLYIRVSNNGVGPMIVDRLHFSKYGKLYATIEDCLELDKRSYARLDGSESVQKVILPNSSLTIFEASLAPQENETAFNRIRDQLSSITLTVKFHDIYDNKMTIERDFHWFSRHLLKETVER</sequence>
<name>A0A927AW07_9BACT</name>
<keyword evidence="2" id="KW-1185">Reference proteome</keyword>
<comment type="caution">
    <text evidence="1">The sequence shown here is derived from an EMBL/GenBank/DDBJ whole genome shotgun (WGS) entry which is preliminary data.</text>
</comment>
<accession>A0A927AW07</accession>
<dbReference type="AlphaFoldDB" id="A0A927AW07"/>
<evidence type="ECO:0000313" key="2">
    <source>
        <dbReference type="Proteomes" id="UP000598820"/>
    </source>
</evidence>
<organism evidence="1 2">
    <name type="scientific">Spirosoma profusum</name>
    <dbReference type="NCBI Taxonomy" id="2771354"/>
    <lineage>
        <taxon>Bacteria</taxon>
        <taxon>Pseudomonadati</taxon>
        <taxon>Bacteroidota</taxon>
        <taxon>Cytophagia</taxon>
        <taxon>Cytophagales</taxon>
        <taxon>Cytophagaceae</taxon>
        <taxon>Spirosoma</taxon>
    </lineage>
</organism>